<keyword evidence="1" id="KW-1133">Transmembrane helix</keyword>
<feature type="transmembrane region" description="Helical" evidence="1">
    <location>
        <begin position="112"/>
        <end position="131"/>
    </location>
</feature>
<proteinExistence type="predicted"/>
<feature type="transmembrane region" description="Helical" evidence="1">
    <location>
        <begin position="87"/>
        <end position="106"/>
    </location>
</feature>
<accession>A0A916Y839</accession>
<dbReference type="Proteomes" id="UP000598997">
    <property type="component" value="Unassembled WGS sequence"/>
</dbReference>
<dbReference type="AlphaFoldDB" id="A0A916Y839"/>
<keyword evidence="3" id="KW-1185">Reference proteome</keyword>
<dbReference type="EMBL" id="BMIO01000001">
    <property type="protein sequence ID" value="GGD33814.1"/>
    <property type="molecule type" value="Genomic_DNA"/>
</dbReference>
<comment type="caution">
    <text evidence="2">The sequence shown here is derived from an EMBL/GenBank/DDBJ whole genome shotgun (WGS) entry which is preliminary data.</text>
</comment>
<keyword evidence="1" id="KW-0812">Transmembrane</keyword>
<feature type="transmembrane region" description="Helical" evidence="1">
    <location>
        <begin position="242"/>
        <end position="261"/>
    </location>
</feature>
<feature type="transmembrane region" description="Helical" evidence="1">
    <location>
        <begin position="219"/>
        <end position="236"/>
    </location>
</feature>
<keyword evidence="1" id="KW-0472">Membrane</keyword>
<evidence type="ECO:0000313" key="2">
    <source>
        <dbReference type="EMBL" id="GGD33814.1"/>
    </source>
</evidence>
<evidence type="ECO:0008006" key="4">
    <source>
        <dbReference type="Google" id="ProtNLM"/>
    </source>
</evidence>
<sequence length="443" mass="47514">MCMGIYSGELSALGGTWQGTRMRLRGAPLFGLVAGVGYLTRDAFAAIWRWLFDLADIPFAWFAFDLLGFAALGAFGWTFAVKRTSPFALYTLALLPISVVVAALTVDSDPAFLGAAVKMIVPLYAGWCLAGVDLPAMLRVRRVLFVICLASIFGIALDALMDFPWSGLSVDQFGVSKTVDKVWSIDSVTRVGGFAGESTAAAAVALFAWLMIHRKVAPALSVILGICVAAACYVATSRTALGVAVLATGWIAAEAWLLAGLRSKSAHRFLATCSFALVFLPLVLVASASALSFAEMSTSLTSFEQRIEASWQYPFALLAQRSPVSLATGCGLGCLNFPARYSEWASLLQPVDNFYILSFAMFGLFFVPVLAVLVLTAAKGDDRTKLLLIATINLYTFFLEGFSPSFTLFTIGYATSGMHLLQLGRSVSGKRAQGRFEDFQTAA</sequence>
<feature type="transmembrane region" description="Helical" evidence="1">
    <location>
        <begin position="273"/>
        <end position="294"/>
    </location>
</feature>
<protein>
    <recommendedName>
        <fullName evidence="4">O-antigen ligase domain-containing protein</fullName>
    </recommendedName>
</protein>
<feature type="transmembrane region" description="Helical" evidence="1">
    <location>
        <begin position="387"/>
        <end position="414"/>
    </location>
</feature>
<gene>
    <name evidence="2" type="ORF">GCM10010989_04970</name>
</gene>
<evidence type="ECO:0000313" key="3">
    <source>
        <dbReference type="Proteomes" id="UP000598997"/>
    </source>
</evidence>
<organism evidence="2 3">
    <name type="scientific">Croceicoccus pelagius</name>
    <dbReference type="NCBI Taxonomy" id="1703341"/>
    <lineage>
        <taxon>Bacteria</taxon>
        <taxon>Pseudomonadati</taxon>
        <taxon>Pseudomonadota</taxon>
        <taxon>Alphaproteobacteria</taxon>
        <taxon>Sphingomonadales</taxon>
        <taxon>Erythrobacteraceae</taxon>
        <taxon>Croceicoccus</taxon>
    </lineage>
</organism>
<feature type="transmembrane region" description="Helical" evidence="1">
    <location>
        <begin position="191"/>
        <end position="212"/>
    </location>
</feature>
<feature type="transmembrane region" description="Helical" evidence="1">
    <location>
        <begin position="143"/>
        <end position="161"/>
    </location>
</feature>
<name>A0A916Y839_9SPHN</name>
<feature type="transmembrane region" description="Helical" evidence="1">
    <location>
        <begin position="354"/>
        <end position="375"/>
    </location>
</feature>
<evidence type="ECO:0000256" key="1">
    <source>
        <dbReference type="SAM" id="Phobius"/>
    </source>
</evidence>
<feature type="transmembrane region" description="Helical" evidence="1">
    <location>
        <begin position="57"/>
        <end position="80"/>
    </location>
</feature>
<feature type="transmembrane region" description="Helical" evidence="1">
    <location>
        <begin position="29"/>
        <end position="51"/>
    </location>
</feature>
<reference evidence="2 3" key="1">
    <citation type="journal article" date="2014" name="Int. J. Syst. Evol. Microbiol.">
        <title>Complete genome sequence of Corynebacterium casei LMG S-19264T (=DSM 44701T), isolated from a smear-ripened cheese.</title>
        <authorList>
            <consortium name="US DOE Joint Genome Institute (JGI-PGF)"/>
            <person name="Walter F."/>
            <person name="Albersmeier A."/>
            <person name="Kalinowski J."/>
            <person name="Ruckert C."/>
        </authorList>
    </citation>
    <scope>NUCLEOTIDE SEQUENCE [LARGE SCALE GENOMIC DNA]</scope>
    <source>
        <strain evidence="2 3">CGMCC 1.15358</strain>
    </source>
</reference>